<dbReference type="RefSeq" id="WP_377833384.1">
    <property type="nucleotide sequence ID" value="NZ_JBHRSK010000007.1"/>
</dbReference>
<reference evidence="2" key="1">
    <citation type="journal article" date="2019" name="Int. J. Syst. Evol. Microbiol.">
        <title>The Global Catalogue of Microorganisms (GCM) 10K type strain sequencing project: providing services to taxonomists for standard genome sequencing and annotation.</title>
        <authorList>
            <consortium name="The Broad Institute Genomics Platform"/>
            <consortium name="The Broad Institute Genome Sequencing Center for Infectious Disease"/>
            <person name="Wu L."/>
            <person name="Ma J."/>
        </authorList>
    </citation>
    <scope>NUCLEOTIDE SEQUENCE [LARGE SCALE GENOMIC DNA]</scope>
    <source>
        <strain evidence="2">KCTC 62192</strain>
    </source>
</reference>
<organism evidence="1 2">
    <name type="scientific">Acidimangrovimonas pyrenivorans</name>
    <dbReference type="NCBI Taxonomy" id="2030798"/>
    <lineage>
        <taxon>Bacteria</taxon>
        <taxon>Pseudomonadati</taxon>
        <taxon>Pseudomonadota</taxon>
        <taxon>Alphaproteobacteria</taxon>
        <taxon>Rhodobacterales</taxon>
        <taxon>Paracoccaceae</taxon>
        <taxon>Acidimangrovimonas</taxon>
    </lineage>
</organism>
<evidence type="ECO:0000313" key="1">
    <source>
        <dbReference type="EMBL" id="MFC2968688.1"/>
    </source>
</evidence>
<accession>A0ABV7AIA8</accession>
<gene>
    <name evidence="1" type="ORF">ACFOES_11340</name>
</gene>
<dbReference type="Proteomes" id="UP001595443">
    <property type="component" value="Unassembled WGS sequence"/>
</dbReference>
<name>A0ABV7AIA8_9RHOB</name>
<dbReference type="EMBL" id="JBHRSK010000007">
    <property type="protein sequence ID" value="MFC2968688.1"/>
    <property type="molecule type" value="Genomic_DNA"/>
</dbReference>
<keyword evidence="2" id="KW-1185">Reference proteome</keyword>
<protein>
    <recommendedName>
        <fullName evidence="3">Glycosyltransferase</fullName>
    </recommendedName>
</protein>
<dbReference type="SUPFAM" id="SSF53448">
    <property type="entry name" value="Nucleotide-diphospho-sugar transferases"/>
    <property type="match status" value="1"/>
</dbReference>
<comment type="caution">
    <text evidence="1">The sequence shown here is derived from an EMBL/GenBank/DDBJ whole genome shotgun (WGS) entry which is preliminary data.</text>
</comment>
<proteinExistence type="predicted"/>
<sequence>MASDETWQLVLVLWGTKYGVEELNHLIATVKARSATPPRVVLVTDRPREGLAPGVIQRDFPAFFRNPALQTAGCQAKLAIFEPGVVPDDLPAIYIDIDTMVFGDLTRLLELMTTPKTIAIFKSAILPFGRLGRLVWRLSKGRRYARGNSSIIVYHPRECGYVAQRFRALFEQHGGIGIRPMIADERFMSWAAQPHMRRIPRSLAVKFPTEFMLPYRWLIYLRAALPWNRRRWSRLVAVSLPGVQLKGPDLVRLETGAEVVDRKGRRLIWSDRALGPMRARIVEYYRALAGDEIGKDMA</sequence>
<evidence type="ECO:0008006" key="3">
    <source>
        <dbReference type="Google" id="ProtNLM"/>
    </source>
</evidence>
<dbReference type="InterPro" id="IPR029044">
    <property type="entry name" value="Nucleotide-diphossugar_trans"/>
</dbReference>
<evidence type="ECO:0000313" key="2">
    <source>
        <dbReference type="Proteomes" id="UP001595443"/>
    </source>
</evidence>